<evidence type="ECO:0000313" key="1">
    <source>
        <dbReference type="EMBL" id="TCJ87787.1"/>
    </source>
</evidence>
<organism evidence="1 2">
    <name type="scientific">Cocleimonas flava</name>
    <dbReference type="NCBI Taxonomy" id="634765"/>
    <lineage>
        <taxon>Bacteria</taxon>
        <taxon>Pseudomonadati</taxon>
        <taxon>Pseudomonadota</taxon>
        <taxon>Gammaproteobacteria</taxon>
        <taxon>Thiotrichales</taxon>
        <taxon>Thiotrichaceae</taxon>
        <taxon>Cocleimonas</taxon>
    </lineage>
</organism>
<reference evidence="1 2" key="1">
    <citation type="submission" date="2019-03" db="EMBL/GenBank/DDBJ databases">
        <title>Genomic Encyclopedia of Type Strains, Phase IV (KMG-IV): sequencing the most valuable type-strain genomes for metagenomic binning, comparative biology and taxonomic classification.</title>
        <authorList>
            <person name="Goeker M."/>
        </authorList>
    </citation>
    <scope>NUCLEOTIDE SEQUENCE [LARGE SCALE GENOMIC DNA]</scope>
    <source>
        <strain evidence="1 2">DSM 24830</strain>
    </source>
</reference>
<dbReference type="Proteomes" id="UP000294887">
    <property type="component" value="Unassembled WGS sequence"/>
</dbReference>
<dbReference type="AlphaFoldDB" id="A0A4R1F0N7"/>
<dbReference type="OrthoDB" id="6625312at2"/>
<proteinExistence type="predicted"/>
<sequence length="199" mass="23165">MTIREYKPGEHKAGFKGLRVVVKVGDDYRQKYFAFRGITNKKELNKIKKEAEALNAEWNMERQLIQSKKDLECKEHRRISSAYTTGVSGIKMKFARGKKVRAGVTKYYYSPLFIISGSTDGVRFDKNINISKHGFDMAWLKSVMFYAEKKGIANYTHLLERKPPVEQFIVIYKHQKSLGHDIPPHRIPKEIDEKLLEKI</sequence>
<protein>
    <recommendedName>
        <fullName evidence="3">AP2 domain-containing protein</fullName>
    </recommendedName>
</protein>
<dbReference type="EMBL" id="SMFQ01000003">
    <property type="protein sequence ID" value="TCJ87787.1"/>
    <property type="molecule type" value="Genomic_DNA"/>
</dbReference>
<evidence type="ECO:0008006" key="3">
    <source>
        <dbReference type="Google" id="ProtNLM"/>
    </source>
</evidence>
<gene>
    <name evidence="1" type="ORF">EV695_2302</name>
</gene>
<accession>A0A4R1F0N7</accession>
<name>A0A4R1F0N7_9GAMM</name>
<evidence type="ECO:0000313" key="2">
    <source>
        <dbReference type="Proteomes" id="UP000294887"/>
    </source>
</evidence>
<dbReference type="RefSeq" id="WP_131906037.1">
    <property type="nucleotide sequence ID" value="NZ_BAAAFU010000004.1"/>
</dbReference>
<comment type="caution">
    <text evidence="1">The sequence shown here is derived from an EMBL/GenBank/DDBJ whole genome shotgun (WGS) entry which is preliminary data.</text>
</comment>
<keyword evidence="2" id="KW-1185">Reference proteome</keyword>